<dbReference type="GO" id="GO:0005829">
    <property type="term" value="C:cytosol"/>
    <property type="evidence" value="ECO:0007669"/>
    <property type="project" value="TreeGrafter"/>
</dbReference>
<gene>
    <name evidence="2" type="ORF">CABS02_12115</name>
</gene>
<dbReference type="Pfam" id="PF00117">
    <property type="entry name" value="GATase"/>
    <property type="match status" value="1"/>
</dbReference>
<feature type="domain" description="Glutamine amidotransferase" evidence="1">
    <location>
        <begin position="60"/>
        <end position="198"/>
    </location>
</feature>
<dbReference type="GO" id="GO:0005634">
    <property type="term" value="C:nucleus"/>
    <property type="evidence" value="ECO:0007669"/>
    <property type="project" value="TreeGrafter"/>
</dbReference>
<organism evidence="2 3">
    <name type="scientific">Colletotrichum abscissum</name>
    <dbReference type="NCBI Taxonomy" id="1671311"/>
    <lineage>
        <taxon>Eukaryota</taxon>
        <taxon>Fungi</taxon>
        <taxon>Dikarya</taxon>
        <taxon>Ascomycota</taxon>
        <taxon>Pezizomycotina</taxon>
        <taxon>Sordariomycetes</taxon>
        <taxon>Hypocreomycetidae</taxon>
        <taxon>Glomerellales</taxon>
        <taxon>Glomerellaceae</taxon>
        <taxon>Colletotrichum</taxon>
        <taxon>Colletotrichum acutatum species complex</taxon>
    </lineage>
</organism>
<name>A0A9Q0AZM0_9PEZI</name>
<dbReference type="OrthoDB" id="92161at2759"/>
<accession>A0A9Q0AZM0</accession>
<dbReference type="InterPro" id="IPR017926">
    <property type="entry name" value="GATASE"/>
</dbReference>
<dbReference type="SUPFAM" id="SSF52317">
    <property type="entry name" value="Class I glutamine amidotransferase-like"/>
    <property type="match status" value="1"/>
</dbReference>
<evidence type="ECO:0000313" key="2">
    <source>
        <dbReference type="EMBL" id="KAI3537454.1"/>
    </source>
</evidence>
<dbReference type="Gene3D" id="3.40.50.880">
    <property type="match status" value="1"/>
</dbReference>
<comment type="caution">
    <text evidence="2">The sequence shown here is derived from an EMBL/GenBank/DDBJ whole genome shotgun (WGS) entry which is preliminary data.</text>
</comment>
<reference evidence="2" key="1">
    <citation type="submission" date="2019-01" db="EMBL/GenBank/DDBJ databases">
        <title>Colletotrichum abscissum LGMF1257.</title>
        <authorList>
            <person name="Baroncelli R."/>
        </authorList>
    </citation>
    <scope>NUCLEOTIDE SEQUENCE</scope>
    <source>
        <strain evidence="2">Ca142</strain>
    </source>
</reference>
<dbReference type="InterPro" id="IPR029062">
    <property type="entry name" value="Class_I_gatase-like"/>
</dbReference>
<keyword evidence="3" id="KW-1185">Reference proteome</keyword>
<dbReference type="PANTHER" id="PTHR42695">
    <property type="entry name" value="GLUTAMINE AMIDOTRANSFERASE YLR126C-RELATED"/>
    <property type="match status" value="1"/>
</dbReference>
<evidence type="ECO:0000313" key="3">
    <source>
        <dbReference type="Proteomes" id="UP001056436"/>
    </source>
</evidence>
<evidence type="ECO:0000259" key="1">
    <source>
        <dbReference type="Pfam" id="PF00117"/>
    </source>
</evidence>
<protein>
    <recommendedName>
        <fullName evidence="1">Glutamine amidotransferase domain-containing protein</fullName>
    </recommendedName>
</protein>
<dbReference type="PROSITE" id="PS51273">
    <property type="entry name" value="GATASE_TYPE_1"/>
    <property type="match status" value="1"/>
</dbReference>
<proteinExistence type="predicted"/>
<dbReference type="PANTHER" id="PTHR42695:SF5">
    <property type="entry name" value="GLUTAMINE AMIDOTRANSFERASE YLR126C-RELATED"/>
    <property type="match status" value="1"/>
</dbReference>
<sequence length="251" mass="28358">MGSLPQATPFRVAIVKAYEIDEPKHRGMLQSFRDNVLQQVPDAIIDAYRPMKDDGHLPAPADYDLIIITGGLSNLCQATYEPWVDTTLEWIRQVVRQQHVTETKLLGICWGHQAIATALSGKVGSFEHPRVGVEVLALNDDGKAIFGKDALKITKFHKRFVQNVPNGFKPLAPENEILMSDSGLVLSLQGHPEIYGELSRQLFEMNVPYYRATLPTEDDLQRYYSEMSSSEQDAKLIFQKVTEWAQSRFPQ</sequence>
<dbReference type="AlphaFoldDB" id="A0A9Q0AZM0"/>
<dbReference type="Proteomes" id="UP001056436">
    <property type="component" value="Unassembled WGS sequence"/>
</dbReference>
<dbReference type="InterPro" id="IPR044992">
    <property type="entry name" value="ChyE-like"/>
</dbReference>
<dbReference type="EMBL" id="SDAQ01000114">
    <property type="protein sequence ID" value="KAI3537454.1"/>
    <property type="molecule type" value="Genomic_DNA"/>
</dbReference>